<evidence type="ECO:0000313" key="14">
    <source>
        <dbReference type="Proteomes" id="UP000800038"/>
    </source>
</evidence>
<dbReference type="EMBL" id="ML976128">
    <property type="protein sequence ID" value="KAF1937707.1"/>
    <property type="molecule type" value="Genomic_DNA"/>
</dbReference>
<keyword evidence="14" id="KW-1185">Reference proteome</keyword>
<organism evidence="13 14">
    <name type="scientific">Clathrospora elynae</name>
    <dbReference type="NCBI Taxonomy" id="706981"/>
    <lineage>
        <taxon>Eukaryota</taxon>
        <taxon>Fungi</taxon>
        <taxon>Dikarya</taxon>
        <taxon>Ascomycota</taxon>
        <taxon>Pezizomycotina</taxon>
        <taxon>Dothideomycetes</taxon>
        <taxon>Pleosporomycetidae</taxon>
        <taxon>Pleosporales</taxon>
        <taxon>Diademaceae</taxon>
        <taxon>Clathrospora</taxon>
    </lineage>
</organism>
<feature type="domain" description="Clp1 P-loop" evidence="12">
    <location>
        <begin position="135"/>
        <end position="341"/>
    </location>
</feature>
<dbReference type="GO" id="GO:0031124">
    <property type="term" value="P:mRNA 3'-end processing"/>
    <property type="evidence" value="ECO:0007669"/>
    <property type="project" value="UniProtKB-UniRule"/>
</dbReference>
<feature type="binding site" evidence="9">
    <location>
        <begin position="138"/>
        <end position="143"/>
    </location>
    <ligand>
        <name>ATP</name>
        <dbReference type="ChEBI" id="CHEBI:30616"/>
    </ligand>
</feature>
<dbReference type="SUPFAM" id="SSF52540">
    <property type="entry name" value="P-loop containing nucleoside triphosphate hydrolases"/>
    <property type="match status" value="1"/>
</dbReference>
<comment type="function">
    <text evidence="1">Polynucleotide 5'-kinase involved in rRNA processing.</text>
</comment>
<dbReference type="GO" id="GO:0005849">
    <property type="term" value="C:mRNA cleavage factor complex"/>
    <property type="evidence" value="ECO:0007669"/>
    <property type="project" value="UniProtKB-UniRule"/>
</dbReference>
<evidence type="ECO:0000256" key="3">
    <source>
        <dbReference type="ARBA" id="ARBA00018706"/>
    </source>
</evidence>
<protein>
    <recommendedName>
        <fullName evidence="4">Polynucleotide 5'-hydroxyl-kinase GRC3</fullName>
    </recommendedName>
    <alternativeName>
        <fullName evidence="3">Polynucleotide 5'-hydroxyl-kinase grc3</fullName>
    </alternativeName>
</protein>
<evidence type="ECO:0000313" key="13">
    <source>
        <dbReference type="EMBL" id="KAF1937707.1"/>
    </source>
</evidence>
<feature type="domain" description="Clp1 N-terminal" evidence="11">
    <location>
        <begin position="30"/>
        <end position="118"/>
    </location>
</feature>
<dbReference type="OrthoDB" id="258143at2759"/>
<evidence type="ECO:0000256" key="8">
    <source>
        <dbReference type="ARBA" id="ARBA00023242"/>
    </source>
</evidence>
<evidence type="ECO:0000256" key="2">
    <source>
        <dbReference type="ARBA" id="ARBA00004123"/>
    </source>
</evidence>
<dbReference type="Pfam" id="PF06807">
    <property type="entry name" value="Clp1"/>
    <property type="match status" value="1"/>
</dbReference>
<dbReference type="InterPro" id="IPR045116">
    <property type="entry name" value="Clp1/Grc3"/>
</dbReference>
<dbReference type="InterPro" id="IPR027417">
    <property type="entry name" value="P-loop_NTPase"/>
</dbReference>
<keyword evidence="8 9" id="KW-0539">Nucleus</keyword>
<dbReference type="Gene3D" id="2.60.120.1030">
    <property type="entry name" value="Clp1, DNA binding domain"/>
    <property type="match status" value="1"/>
</dbReference>
<feature type="binding site" evidence="9">
    <location>
        <position position="35"/>
    </location>
    <ligand>
        <name>ATP</name>
        <dbReference type="ChEBI" id="CHEBI:30616"/>
    </ligand>
</feature>
<dbReference type="GO" id="GO:0006388">
    <property type="term" value="P:tRNA splicing, via endonucleolytic cleavage and ligation"/>
    <property type="evidence" value="ECO:0007669"/>
    <property type="project" value="TreeGrafter"/>
</dbReference>
<dbReference type="PANTHER" id="PTHR12755">
    <property type="entry name" value="CLEAVAGE/POLYADENYLATION FACTOR IA SUBUNIT CLP1P"/>
    <property type="match status" value="1"/>
</dbReference>
<evidence type="ECO:0000256" key="5">
    <source>
        <dbReference type="ARBA" id="ARBA00022664"/>
    </source>
</evidence>
<dbReference type="Proteomes" id="UP000800038">
    <property type="component" value="Unassembled WGS sequence"/>
</dbReference>
<comment type="similarity">
    <text evidence="9">Belongs to the Clp1 family. Clp1 subfamily.</text>
</comment>
<gene>
    <name evidence="9" type="primary">CLP1</name>
    <name evidence="13" type="ORF">EJ02DRAFT_515017</name>
</gene>
<evidence type="ECO:0000259" key="11">
    <source>
        <dbReference type="Pfam" id="PF16573"/>
    </source>
</evidence>
<sequence>MLSLPGLNLVSQPVEPQNAPISTATRTQDLVANTEYRFEVGFSRKLTVKLQSGTAEFFGTELAPSTTYTFQGTKGAIFTWHGCRLDIGGDVESDYVAEETPMISVANLHFALENLRDRSVASGSVEMGPRVLVVGPENSGKTSLVRMLTSYAVKTGRQPMVVNLDPRQGMLSVPGSFSAAAYSSIVDIEEGWGSSPISGPSPTPVKMPLVYHYGLKDPEEGRVFKPLVTRMALAVTSRLEEDMLSKQAGFIIDSSGAISQGKNGVYDNIEHIVSEFSVNVLITLGSERLYSDLVRKFSSRPSTDPSESVAVIRLDKSGGCVDRTEDYMKSLRQAQVKAYFFGTGDDSLAPSSQTADFADLAIFTLKNIDDSTKDNDSTTDEYGLAVDPPLYEKLSTPTQALQNSLLAITTAGPAEGSGAGIRDASLRGYVYVIEVDEGRKKMRLLSPQPGRVPSNALVLGRWPEVVEGLVG</sequence>
<keyword evidence="7 9" id="KW-0067">ATP-binding</keyword>
<dbReference type="GO" id="GO:0005524">
    <property type="term" value="F:ATP binding"/>
    <property type="evidence" value="ECO:0007669"/>
    <property type="project" value="UniProtKB-UniRule"/>
</dbReference>
<evidence type="ECO:0000259" key="10">
    <source>
        <dbReference type="Pfam" id="PF06807"/>
    </source>
</evidence>
<feature type="domain" description="Clp1 C-terminal" evidence="10">
    <location>
        <begin position="348"/>
        <end position="464"/>
    </location>
</feature>
<accession>A0A6A5SK23</accession>
<dbReference type="InterPro" id="IPR038238">
    <property type="entry name" value="Clp1_C_sf"/>
</dbReference>
<name>A0A6A5SK23_9PLEO</name>
<dbReference type="InterPro" id="IPR010655">
    <property type="entry name" value="Clp1_C"/>
</dbReference>
<evidence type="ECO:0000256" key="4">
    <source>
        <dbReference type="ARBA" id="ARBA00019824"/>
    </source>
</evidence>
<dbReference type="InterPro" id="IPR038239">
    <property type="entry name" value="Clp1_N_sf"/>
</dbReference>
<dbReference type="AlphaFoldDB" id="A0A6A5SK23"/>
<evidence type="ECO:0000259" key="12">
    <source>
        <dbReference type="Pfam" id="PF16575"/>
    </source>
</evidence>
<reference evidence="13" key="1">
    <citation type="journal article" date="2020" name="Stud. Mycol.">
        <title>101 Dothideomycetes genomes: a test case for predicting lifestyles and emergence of pathogens.</title>
        <authorList>
            <person name="Haridas S."/>
            <person name="Albert R."/>
            <person name="Binder M."/>
            <person name="Bloem J."/>
            <person name="Labutti K."/>
            <person name="Salamov A."/>
            <person name="Andreopoulos B."/>
            <person name="Baker S."/>
            <person name="Barry K."/>
            <person name="Bills G."/>
            <person name="Bluhm B."/>
            <person name="Cannon C."/>
            <person name="Castanera R."/>
            <person name="Culley D."/>
            <person name="Daum C."/>
            <person name="Ezra D."/>
            <person name="Gonzalez J."/>
            <person name="Henrissat B."/>
            <person name="Kuo A."/>
            <person name="Liang C."/>
            <person name="Lipzen A."/>
            <person name="Lutzoni F."/>
            <person name="Magnuson J."/>
            <person name="Mondo S."/>
            <person name="Nolan M."/>
            <person name="Ohm R."/>
            <person name="Pangilinan J."/>
            <person name="Park H.-J."/>
            <person name="Ramirez L."/>
            <person name="Alfaro M."/>
            <person name="Sun H."/>
            <person name="Tritt A."/>
            <person name="Yoshinaga Y."/>
            <person name="Zwiers L.-H."/>
            <person name="Turgeon B."/>
            <person name="Goodwin S."/>
            <person name="Spatafora J."/>
            <person name="Crous P."/>
            <person name="Grigoriev I."/>
        </authorList>
    </citation>
    <scope>NUCLEOTIDE SEQUENCE</scope>
    <source>
        <strain evidence="13">CBS 161.51</strain>
    </source>
</reference>
<evidence type="ECO:0000256" key="6">
    <source>
        <dbReference type="ARBA" id="ARBA00022741"/>
    </source>
</evidence>
<keyword evidence="6 9" id="KW-0547">Nucleotide-binding</keyword>
<dbReference type="Gene3D" id="3.40.50.300">
    <property type="entry name" value="P-loop containing nucleotide triphosphate hydrolases"/>
    <property type="match status" value="1"/>
</dbReference>
<dbReference type="Pfam" id="PF16573">
    <property type="entry name" value="CLP1_N"/>
    <property type="match status" value="1"/>
</dbReference>
<dbReference type="InterPro" id="IPR032324">
    <property type="entry name" value="Clp1_N"/>
</dbReference>
<dbReference type="Pfam" id="PF16575">
    <property type="entry name" value="CLP1_P"/>
    <property type="match status" value="1"/>
</dbReference>
<proteinExistence type="inferred from homology"/>
<dbReference type="PANTHER" id="PTHR12755:SF6">
    <property type="entry name" value="POLYRIBONUCLEOTIDE 5'-HYDROXYL-KINASE CLP1"/>
    <property type="match status" value="1"/>
</dbReference>
<evidence type="ECO:0000256" key="7">
    <source>
        <dbReference type="ARBA" id="ARBA00022840"/>
    </source>
</evidence>
<dbReference type="FunFam" id="2.60.120.1030:FF:000001">
    <property type="entry name" value="Protein CLP1 homolog 5"/>
    <property type="match status" value="1"/>
</dbReference>
<evidence type="ECO:0000256" key="1">
    <source>
        <dbReference type="ARBA" id="ARBA00003798"/>
    </source>
</evidence>
<keyword evidence="5 9" id="KW-0507">mRNA processing</keyword>
<comment type="function">
    <text evidence="9">Required for endonucleolytic cleavage during polyadenylation-dependent pre-mRNA 3'-end formation.</text>
</comment>
<dbReference type="GO" id="GO:0051731">
    <property type="term" value="F:polynucleotide 5'-hydroxyl-kinase activity"/>
    <property type="evidence" value="ECO:0007669"/>
    <property type="project" value="InterPro"/>
</dbReference>
<comment type="subunit">
    <text evidence="9">Component of a pre-mRNA cleavage factor complex. Interacts directly with PCF11.</text>
</comment>
<feature type="binding site" evidence="9">
    <location>
        <position position="74"/>
    </location>
    <ligand>
        <name>ATP</name>
        <dbReference type="ChEBI" id="CHEBI:30616"/>
    </ligand>
</feature>
<dbReference type="InterPro" id="IPR032319">
    <property type="entry name" value="CLP1_P"/>
</dbReference>
<evidence type="ECO:0000256" key="9">
    <source>
        <dbReference type="HAMAP-Rule" id="MF_03035"/>
    </source>
</evidence>
<dbReference type="HAMAP" id="MF_03035">
    <property type="entry name" value="Clp1"/>
    <property type="match status" value="1"/>
</dbReference>
<comment type="subcellular location">
    <subcellularLocation>
        <location evidence="2 9">Nucleus</location>
    </subcellularLocation>
</comment>
<dbReference type="InterPro" id="IPR028606">
    <property type="entry name" value="Clp1"/>
</dbReference>
<dbReference type="Gene3D" id="2.40.30.330">
    <property type="entry name" value="Pre-mRNA cleavage complex subunit Clp1, C-terminal domain"/>
    <property type="match status" value="1"/>
</dbReference>